<sequence>MPLSFNDGEFQILVDELVAGVDAALYSLKTWLGMWVHLPLGICRLGDDNEQEFVFTYAKVIFKMPWNSNAQIQYYIQEHEYDTDSVKEKALPKKIVEESTEYGKIPADELFDNLRIM</sequence>
<dbReference type="AlphaFoldDB" id="A0A397TV17"/>
<proteinExistence type="predicted"/>
<comment type="caution">
    <text evidence="1">The sequence shown here is derived from an EMBL/GenBank/DDBJ whole genome shotgun (WGS) entry which is preliminary data.</text>
</comment>
<accession>A0A397TV17</accession>
<dbReference type="OrthoDB" id="2437566at2759"/>
<protein>
    <submittedName>
        <fullName evidence="1">Uncharacterized protein</fullName>
    </submittedName>
</protein>
<evidence type="ECO:0000313" key="1">
    <source>
        <dbReference type="EMBL" id="RIB00748.1"/>
    </source>
</evidence>
<evidence type="ECO:0000313" key="2">
    <source>
        <dbReference type="Proteomes" id="UP000266673"/>
    </source>
</evidence>
<keyword evidence="2" id="KW-1185">Reference proteome</keyword>
<organism evidence="1 2">
    <name type="scientific">Gigaspora rosea</name>
    <dbReference type="NCBI Taxonomy" id="44941"/>
    <lineage>
        <taxon>Eukaryota</taxon>
        <taxon>Fungi</taxon>
        <taxon>Fungi incertae sedis</taxon>
        <taxon>Mucoromycota</taxon>
        <taxon>Glomeromycotina</taxon>
        <taxon>Glomeromycetes</taxon>
        <taxon>Diversisporales</taxon>
        <taxon>Gigasporaceae</taxon>
        <taxon>Gigaspora</taxon>
    </lineage>
</organism>
<name>A0A397TV17_9GLOM</name>
<gene>
    <name evidence="1" type="ORF">C2G38_2233112</name>
</gene>
<dbReference type="EMBL" id="QKWP01003671">
    <property type="protein sequence ID" value="RIB00748.1"/>
    <property type="molecule type" value="Genomic_DNA"/>
</dbReference>
<reference evidence="1 2" key="1">
    <citation type="submission" date="2018-06" db="EMBL/GenBank/DDBJ databases">
        <title>Comparative genomics reveals the genomic features of Rhizophagus irregularis, R. cerebriforme, R. diaphanum and Gigaspora rosea, and their symbiotic lifestyle signature.</title>
        <authorList>
            <person name="Morin E."/>
            <person name="San Clemente H."/>
            <person name="Chen E.C.H."/>
            <person name="De La Providencia I."/>
            <person name="Hainaut M."/>
            <person name="Kuo A."/>
            <person name="Kohler A."/>
            <person name="Murat C."/>
            <person name="Tang N."/>
            <person name="Roy S."/>
            <person name="Loubradou J."/>
            <person name="Henrissat B."/>
            <person name="Grigoriev I.V."/>
            <person name="Corradi N."/>
            <person name="Roux C."/>
            <person name="Martin F.M."/>
        </authorList>
    </citation>
    <scope>NUCLEOTIDE SEQUENCE [LARGE SCALE GENOMIC DNA]</scope>
    <source>
        <strain evidence="1 2">DAOM 194757</strain>
    </source>
</reference>
<dbReference type="Proteomes" id="UP000266673">
    <property type="component" value="Unassembled WGS sequence"/>
</dbReference>